<dbReference type="Proteomes" id="UP000752292">
    <property type="component" value="Unassembled WGS sequence"/>
</dbReference>
<dbReference type="AlphaFoldDB" id="A0A933E822"/>
<dbReference type="Gene3D" id="3.40.50.2300">
    <property type="match status" value="2"/>
</dbReference>
<protein>
    <submittedName>
        <fullName evidence="1">ABC transporter substrate-binding protein</fullName>
    </submittedName>
</protein>
<name>A0A933E822_UNCTE</name>
<dbReference type="EMBL" id="JACQRX010000196">
    <property type="protein sequence ID" value="MBI4251691.1"/>
    <property type="molecule type" value="Genomic_DNA"/>
</dbReference>
<dbReference type="PANTHER" id="PTHR35271">
    <property type="entry name" value="ABC TRANSPORTER, SUBSTRATE-BINDING LIPOPROTEIN-RELATED"/>
    <property type="match status" value="1"/>
</dbReference>
<accession>A0A933E822</accession>
<evidence type="ECO:0000313" key="1">
    <source>
        <dbReference type="EMBL" id="MBI4251691.1"/>
    </source>
</evidence>
<comment type="caution">
    <text evidence="1">The sequence shown here is derived from an EMBL/GenBank/DDBJ whole genome shotgun (WGS) entry which is preliminary data.</text>
</comment>
<reference evidence="1" key="1">
    <citation type="submission" date="2020-07" db="EMBL/GenBank/DDBJ databases">
        <title>Huge and variable diversity of episymbiotic CPR bacteria and DPANN archaea in groundwater ecosystems.</title>
        <authorList>
            <person name="He C.Y."/>
            <person name="Keren R."/>
            <person name="Whittaker M."/>
            <person name="Farag I.F."/>
            <person name="Doudna J."/>
            <person name="Cate J.H.D."/>
            <person name="Banfield J.F."/>
        </authorList>
    </citation>
    <scope>NUCLEOTIDE SEQUENCE</scope>
    <source>
        <strain evidence="1">NC_groundwater_1370_Ag_S-0.2um_69_93</strain>
    </source>
</reference>
<proteinExistence type="predicted"/>
<dbReference type="CDD" id="cd06325">
    <property type="entry name" value="PBP1_ABC_unchar_transporter"/>
    <property type="match status" value="1"/>
</dbReference>
<dbReference type="PANTHER" id="PTHR35271:SF1">
    <property type="entry name" value="ABC TRANSPORTER, SUBSTRATE-BINDING LIPOPROTEIN"/>
    <property type="match status" value="1"/>
</dbReference>
<sequence length="337" mass="36310">MRVRATESEMISRRLVTLLVILSCLSMPFPADAQQVKRVYRVGVLETISLVLNAANFDAFRHGLRALGYIEGQNLVIEYRSADGDASRFPALATELVRLQVDVLVTRGTPAALAAKNAAGSIPVVMAAIGDPLGLGIVANLARPGGNVTGLNAFATELSGKRVELLREMLPGIKRIAALLNMGNPLFPPQWKEIETAARSLGIEPQLLDVRKSEEIGPLFDAAIISRADALVVGPDGVTQASLQSITELATKHRLPTMYPSREFVDAGGLISYGVSYPHLYYRAAGFVDKIFRGAKPGDLPVEQPIKLELVINLKTAKALGLTIPPTLLFQADEVIR</sequence>
<organism evidence="1 2">
    <name type="scientific">Tectimicrobiota bacterium</name>
    <dbReference type="NCBI Taxonomy" id="2528274"/>
    <lineage>
        <taxon>Bacteria</taxon>
        <taxon>Pseudomonadati</taxon>
        <taxon>Nitrospinota/Tectimicrobiota group</taxon>
        <taxon>Candidatus Tectimicrobiota</taxon>
    </lineage>
</organism>
<dbReference type="Pfam" id="PF04392">
    <property type="entry name" value="ABC_sub_bind"/>
    <property type="match status" value="1"/>
</dbReference>
<dbReference type="InterPro" id="IPR007487">
    <property type="entry name" value="ABC_transpt-TYRBP-like"/>
</dbReference>
<gene>
    <name evidence="1" type="ORF">HY618_04450</name>
</gene>
<evidence type="ECO:0000313" key="2">
    <source>
        <dbReference type="Proteomes" id="UP000752292"/>
    </source>
</evidence>